<dbReference type="InterPro" id="IPR008274">
    <property type="entry name" value="AldOxase/xan_DH_MoCoBD1"/>
</dbReference>
<feature type="domain" description="Aldehyde oxidase/xanthine dehydrogenase a/b hammerhead" evidence="4">
    <location>
        <begin position="28"/>
        <end position="142"/>
    </location>
</feature>
<accession>A0A7G1KIX8</accession>
<dbReference type="Gene3D" id="3.30.365.10">
    <property type="entry name" value="Aldehyde oxidase/xanthine dehydrogenase, molybdopterin binding domain"/>
    <property type="match status" value="4"/>
</dbReference>
<dbReference type="GeneID" id="80347332"/>
<dbReference type="Pfam" id="PF02738">
    <property type="entry name" value="MoCoBD_1"/>
    <property type="match status" value="1"/>
</dbReference>
<dbReference type="InterPro" id="IPR046867">
    <property type="entry name" value="AldOxase/xan_DH_MoCoBD2"/>
</dbReference>
<keyword evidence="1" id="KW-0500">Molybdenum</keyword>
<dbReference type="FunFam" id="3.30.365.10:FF:000001">
    <property type="entry name" value="Xanthine dehydrogenase oxidase"/>
    <property type="match status" value="1"/>
</dbReference>
<dbReference type="GO" id="GO:0016491">
    <property type="term" value="F:oxidoreductase activity"/>
    <property type="evidence" value="ECO:0007669"/>
    <property type="project" value="UniProtKB-KW"/>
</dbReference>
<reference evidence="5 6" key="1">
    <citation type="submission" date="2020-08" db="EMBL/GenBank/DDBJ databases">
        <title>Genome Sequencing of Nocardia wallacei strain FMUON74 and assembly.</title>
        <authorList>
            <person name="Toyokawa M."/>
            <person name="Uesaka K."/>
        </authorList>
    </citation>
    <scope>NUCLEOTIDE SEQUENCE [LARGE SCALE GENOMIC DNA]</scope>
    <source>
        <strain evidence="5 6">FMUON74</strain>
    </source>
</reference>
<dbReference type="SUPFAM" id="SSF56003">
    <property type="entry name" value="Molybdenum cofactor-binding domain"/>
    <property type="match status" value="1"/>
</dbReference>
<sequence>MSSMETATTPTSVVGTRVPRLEDARLVTGAGTFVDDVTRPGMAHACFVRSPLARARIGEIDVSAALEMDGVLAVYTAADLNPGAHEISYDLDMAGMPPVPRPPLAEEEVRFVGDPVALVIAVDRYVAEDAVEQIVIDYDPLDPVVDYTTADESPNLVHAGFAGNSAGEMGGRPAADLAPIFDSAAHVVRQKIFQQAYLPVPMETRGIVAEWSAPTAEMTVWISTQSPHEVRLFSARLLGIDEHRVRVIARDTGGGFGLKQLPLREETCALLAARKLGSAVKWIEDRQENLMASGMSRHEHAEVGMAFDADGTILAATIAHVQNVGAYPTPSPVVGGIPVGMLFPGPYRVTDASFHAKFLYSNTVGRVAYRGPWQFESVSREVLLDRAARQLGMDPIELRRRNMLRRDEFPRANANGMPHDHVSPLETLEQAIEMLDYDAFREDQRVARTQGRYLGVGTCTYLEPTTGASPFLATEGATIRIEPSGKVNVYVAGGSAGNSLETTVVQLTADALGVALTDVRTLQGDTAITPFGGGTGGSRSGSMTAGAIEQTASVLREKIRAIAAHRLNATPDDIEFSGSRATVRDNPDSTLTLREIADIAYFQADSLPPGMQPGLESSGRYKTPQIAIWANATHVCTCEVDIETGAVRLLRYIVSEDCGPMINPSVVEGQIYGGTVQGIGGALYEHLAYDESGNPVATTFLDYLLPTAAEVPTIEVGHVETPSPGPGSFKGVGEGGAIGSTPAILNAVADALSPFGVEISELPLSPSRIVTMIEQARAAEEGTR</sequence>
<keyword evidence="2" id="KW-0560">Oxidoreductase</keyword>
<comment type="cofactor">
    <cofactor evidence="3">
        <name>Mo-molybdopterin cytosine dinucleotide</name>
        <dbReference type="ChEBI" id="CHEBI:71308"/>
    </cofactor>
</comment>
<evidence type="ECO:0000256" key="2">
    <source>
        <dbReference type="ARBA" id="ARBA00023002"/>
    </source>
</evidence>
<dbReference type="Proteomes" id="UP000516173">
    <property type="component" value="Chromosome"/>
</dbReference>
<dbReference type="GO" id="GO:0005506">
    <property type="term" value="F:iron ion binding"/>
    <property type="evidence" value="ECO:0007669"/>
    <property type="project" value="InterPro"/>
</dbReference>
<dbReference type="Pfam" id="PF01315">
    <property type="entry name" value="Ald_Xan_dh_C"/>
    <property type="match status" value="1"/>
</dbReference>
<keyword evidence="6" id="KW-1185">Reference proteome</keyword>
<dbReference type="Gene3D" id="3.90.1170.50">
    <property type="entry name" value="Aldehyde oxidase/xanthine dehydrogenase, a/b hammerhead"/>
    <property type="match status" value="1"/>
</dbReference>
<dbReference type="EMBL" id="AP023396">
    <property type="protein sequence ID" value="BCK55010.1"/>
    <property type="molecule type" value="Genomic_DNA"/>
</dbReference>
<evidence type="ECO:0000256" key="1">
    <source>
        <dbReference type="ARBA" id="ARBA00022505"/>
    </source>
</evidence>
<dbReference type="SMART" id="SM01008">
    <property type="entry name" value="Ald_Xan_dh_C"/>
    <property type="match status" value="1"/>
</dbReference>
<dbReference type="PANTHER" id="PTHR11908:SF132">
    <property type="entry name" value="ALDEHYDE OXIDASE 1-RELATED"/>
    <property type="match status" value="1"/>
</dbReference>
<evidence type="ECO:0000259" key="4">
    <source>
        <dbReference type="SMART" id="SM01008"/>
    </source>
</evidence>
<proteinExistence type="predicted"/>
<dbReference type="AlphaFoldDB" id="A0A7G1KIX8"/>
<evidence type="ECO:0000313" key="5">
    <source>
        <dbReference type="EMBL" id="BCK55010.1"/>
    </source>
</evidence>
<dbReference type="SUPFAM" id="SSF54665">
    <property type="entry name" value="CO dehydrogenase molybdoprotein N-domain-like"/>
    <property type="match status" value="1"/>
</dbReference>
<dbReference type="KEGG" id="nwl:NWFMUON74_27820"/>
<dbReference type="RefSeq" id="WP_187688188.1">
    <property type="nucleotide sequence ID" value="NZ_AP023396.1"/>
</dbReference>
<gene>
    <name evidence="5" type="ORF">NWFMUON74_27820</name>
</gene>
<dbReference type="InterPro" id="IPR036856">
    <property type="entry name" value="Ald_Oxase/Xan_DH_a/b_sf"/>
</dbReference>
<evidence type="ECO:0000256" key="3">
    <source>
        <dbReference type="ARBA" id="ARBA00053029"/>
    </source>
</evidence>
<name>A0A7G1KIX8_9NOCA</name>
<dbReference type="InterPro" id="IPR000674">
    <property type="entry name" value="Ald_Oxase/Xan_DH_a/b"/>
</dbReference>
<dbReference type="Pfam" id="PF20256">
    <property type="entry name" value="MoCoBD_2"/>
    <property type="match status" value="1"/>
</dbReference>
<protein>
    <submittedName>
        <fullName evidence="5">Xanthine dehydrogenase</fullName>
    </submittedName>
</protein>
<organism evidence="5 6">
    <name type="scientific">Nocardia wallacei</name>
    <dbReference type="NCBI Taxonomy" id="480035"/>
    <lineage>
        <taxon>Bacteria</taxon>
        <taxon>Bacillati</taxon>
        <taxon>Actinomycetota</taxon>
        <taxon>Actinomycetes</taxon>
        <taxon>Mycobacteriales</taxon>
        <taxon>Nocardiaceae</taxon>
        <taxon>Nocardia</taxon>
    </lineage>
</organism>
<dbReference type="InterPro" id="IPR037165">
    <property type="entry name" value="AldOxase/xan_DH_Mopterin-bd_sf"/>
</dbReference>
<dbReference type="InterPro" id="IPR016208">
    <property type="entry name" value="Ald_Oxase/xanthine_DH-like"/>
</dbReference>
<evidence type="ECO:0000313" key="6">
    <source>
        <dbReference type="Proteomes" id="UP000516173"/>
    </source>
</evidence>
<dbReference type="PANTHER" id="PTHR11908">
    <property type="entry name" value="XANTHINE DEHYDROGENASE"/>
    <property type="match status" value="1"/>
</dbReference>